<accession>A0ABP7G8P8</accession>
<evidence type="ECO:0000313" key="1">
    <source>
        <dbReference type="EMBL" id="GAA3758066.1"/>
    </source>
</evidence>
<name>A0ABP7G8P8_9ACTN</name>
<gene>
    <name evidence="1" type="ORF">GCM10022402_40280</name>
</gene>
<dbReference type="Proteomes" id="UP001500908">
    <property type="component" value="Unassembled WGS sequence"/>
</dbReference>
<comment type="caution">
    <text evidence="1">The sequence shown here is derived from an EMBL/GenBank/DDBJ whole genome shotgun (WGS) entry which is preliminary data.</text>
</comment>
<dbReference type="EMBL" id="BAABDD010000026">
    <property type="protein sequence ID" value="GAA3758066.1"/>
    <property type="molecule type" value="Genomic_DNA"/>
</dbReference>
<evidence type="ECO:0000313" key="2">
    <source>
        <dbReference type="Proteomes" id="UP001500908"/>
    </source>
</evidence>
<organism evidence="1 2">
    <name type="scientific">Salinactinospora qingdaonensis</name>
    <dbReference type="NCBI Taxonomy" id="702744"/>
    <lineage>
        <taxon>Bacteria</taxon>
        <taxon>Bacillati</taxon>
        <taxon>Actinomycetota</taxon>
        <taxon>Actinomycetes</taxon>
        <taxon>Streptosporangiales</taxon>
        <taxon>Nocardiopsidaceae</taxon>
        <taxon>Salinactinospora</taxon>
    </lineage>
</organism>
<keyword evidence="2" id="KW-1185">Reference proteome</keyword>
<sequence length="187" mass="19447">MAARPLSASRLLPFAAVLIALICLVVGGTAVPAHGGHLPFGEEHVITYPVGAYEHEFTGQTAEVGFSVDVVGRRVAGASAVRVAPHTGRRGDSAAGEPIVVFALAIRMREPIGRVLGLTQSPLTCAADGEAVANVLAPDHGADRVTAGEVDTSVTVRFACLFPPDARRLTVRFEHPRQPAVFSGAVP</sequence>
<proteinExistence type="predicted"/>
<reference evidence="2" key="1">
    <citation type="journal article" date="2019" name="Int. J. Syst. Evol. Microbiol.">
        <title>The Global Catalogue of Microorganisms (GCM) 10K type strain sequencing project: providing services to taxonomists for standard genome sequencing and annotation.</title>
        <authorList>
            <consortium name="The Broad Institute Genomics Platform"/>
            <consortium name="The Broad Institute Genome Sequencing Center for Infectious Disease"/>
            <person name="Wu L."/>
            <person name="Ma J."/>
        </authorList>
    </citation>
    <scope>NUCLEOTIDE SEQUENCE [LARGE SCALE GENOMIC DNA]</scope>
    <source>
        <strain evidence="2">JCM 17137</strain>
    </source>
</reference>
<protein>
    <submittedName>
        <fullName evidence="1">Uncharacterized protein</fullName>
    </submittedName>
</protein>
<dbReference type="RefSeq" id="WP_344974776.1">
    <property type="nucleotide sequence ID" value="NZ_BAABDD010000026.1"/>
</dbReference>